<dbReference type="PANTHER" id="PTHR30319">
    <property type="entry name" value="PHENYLACETIC ACID REGULATOR-RELATED TRANSCRIPTIONAL REPRESSOR"/>
    <property type="match status" value="1"/>
</dbReference>
<evidence type="ECO:0000259" key="2">
    <source>
        <dbReference type="Pfam" id="PF08223"/>
    </source>
</evidence>
<feature type="domain" description="Transcriptional repressor PaaX-like central Cas2-like" evidence="3">
    <location>
        <begin position="109"/>
        <end position="178"/>
    </location>
</feature>
<organism evidence="4 5">
    <name type="scientific">Arthrobacter terricola</name>
    <dbReference type="NCBI Taxonomy" id="2547396"/>
    <lineage>
        <taxon>Bacteria</taxon>
        <taxon>Bacillati</taxon>
        <taxon>Actinomycetota</taxon>
        <taxon>Actinomycetes</taxon>
        <taxon>Micrococcales</taxon>
        <taxon>Micrococcaceae</taxon>
        <taxon>Arthrobacter</taxon>
    </lineage>
</organism>
<accession>A0A4R5L032</accession>
<gene>
    <name evidence="4" type="ORF">E1809_01880</name>
</gene>
<sequence>MVMPKKVQNELARVTEAEPGPFARDLMVTLFGFVWRNPGAFLPSAALVELMAGFEVGPANARATLSRMARDGILELRRTGRHTLYRISDETVTRVESGTKRVLSFGASDSWDGNWTMVAFSIPEEHREIRAAFRTQLRFEGFAPYYDGMWITPGCRTEGILGQIRALNVDHAAVFTVPHADIEIIGRQPLDAWDLDPVRERYVDLKERSDALHELSMQGDMNPASALRRRTELLISFRRTVRMDPELPLRMMPSGWPRPIARDAFMQAFDELAVLAAIRVRQVFSRYDPELGEHMAALTEVPFAELGRTNPARETVSA</sequence>
<dbReference type="Proteomes" id="UP000295511">
    <property type="component" value="Unassembled WGS sequence"/>
</dbReference>
<evidence type="ECO:0000313" key="5">
    <source>
        <dbReference type="Proteomes" id="UP000295511"/>
    </source>
</evidence>
<dbReference type="AlphaFoldDB" id="A0A4R5L032"/>
<protein>
    <submittedName>
        <fullName evidence="4">PaaX family transcriptional regulator</fullName>
    </submittedName>
</protein>
<dbReference type="Pfam" id="PF08223">
    <property type="entry name" value="PaaX_C"/>
    <property type="match status" value="1"/>
</dbReference>
<comment type="caution">
    <text evidence="4">The sequence shown here is derived from an EMBL/GenBank/DDBJ whole genome shotgun (WGS) entry which is preliminary data.</text>
</comment>
<dbReference type="Gene3D" id="3.30.70.2650">
    <property type="match status" value="1"/>
</dbReference>
<keyword evidence="5" id="KW-1185">Reference proteome</keyword>
<dbReference type="PIRSF" id="PIRSF020623">
    <property type="entry name" value="PaaX"/>
    <property type="match status" value="1"/>
</dbReference>
<evidence type="ECO:0000259" key="1">
    <source>
        <dbReference type="Pfam" id="PF07848"/>
    </source>
</evidence>
<name>A0A4R5L032_9MICC</name>
<dbReference type="EMBL" id="SMRU01000002">
    <property type="protein sequence ID" value="TDG01293.1"/>
    <property type="molecule type" value="Genomic_DNA"/>
</dbReference>
<proteinExistence type="predicted"/>
<dbReference type="PANTHER" id="PTHR30319:SF1">
    <property type="entry name" value="TRANSCRIPTIONAL REPRESSOR PAAX"/>
    <property type="match status" value="1"/>
</dbReference>
<feature type="domain" description="Transcriptional repressor PaaX-like N-terminal" evidence="1">
    <location>
        <begin position="23"/>
        <end position="90"/>
    </location>
</feature>
<dbReference type="Pfam" id="PF20803">
    <property type="entry name" value="PaaX_M"/>
    <property type="match status" value="1"/>
</dbReference>
<dbReference type="InterPro" id="IPR036390">
    <property type="entry name" value="WH_DNA-bd_sf"/>
</dbReference>
<dbReference type="OrthoDB" id="2270427at2"/>
<dbReference type="InterPro" id="IPR048846">
    <property type="entry name" value="PaaX-like_central"/>
</dbReference>
<dbReference type="InterPro" id="IPR013225">
    <property type="entry name" value="PaaX_C"/>
</dbReference>
<dbReference type="InterPro" id="IPR036388">
    <property type="entry name" value="WH-like_DNA-bd_sf"/>
</dbReference>
<reference evidence="4 5" key="1">
    <citation type="submission" date="2019-03" db="EMBL/GenBank/DDBJ databases">
        <title>Whole genome sequence of Arthrobacter sp JH1-1.</title>
        <authorList>
            <person name="Trinh H.N."/>
        </authorList>
    </citation>
    <scope>NUCLEOTIDE SEQUENCE [LARGE SCALE GENOMIC DNA]</scope>
    <source>
        <strain evidence="4 5">JH1-1</strain>
    </source>
</reference>
<dbReference type="InterPro" id="IPR012906">
    <property type="entry name" value="PaaX-like_N"/>
</dbReference>
<dbReference type="GO" id="GO:0006351">
    <property type="term" value="P:DNA-templated transcription"/>
    <property type="evidence" value="ECO:0007669"/>
    <property type="project" value="InterPro"/>
</dbReference>
<dbReference type="Gene3D" id="1.10.10.10">
    <property type="entry name" value="Winged helix-like DNA-binding domain superfamily/Winged helix DNA-binding domain"/>
    <property type="match status" value="1"/>
</dbReference>
<dbReference type="SUPFAM" id="SSF46785">
    <property type="entry name" value="Winged helix' DNA-binding domain"/>
    <property type="match status" value="1"/>
</dbReference>
<evidence type="ECO:0000259" key="3">
    <source>
        <dbReference type="Pfam" id="PF20803"/>
    </source>
</evidence>
<dbReference type="RefSeq" id="WP_133202553.1">
    <property type="nucleotide sequence ID" value="NZ_SMRU01000002.1"/>
</dbReference>
<feature type="domain" description="Transcriptional repressor PaaX-like C-terminal" evidence="2">
    <location>
        <begin position="193"/>
        <end position="276"/>
    </location>
</feature>
<evidence type="ECO:0000313" key="4">
    <source>
        <dbReference type="EMBL" id="TDG01293.1"/>
    </source>
</evidence>
<dbReference type="Pfam" id="PF07848">
    <property type="entry name" value="PaaX"/>
    <property type="match status" value="1"/>
</dbReference>
<dbReference type="InterPro" id="IPR011965">
    <property type="entry name" value="PaaX_trns_reg"/>
</dbReference>